<dbReference type="PANTHER" id="PTHR24274">
    <property type="entry name" value="CILIA- AND FLAGELLA-ASSOCIATED PROTEIN 161"/>
    <property type="match status" value="1"/>
</dbReference>
<gene>
    <name evidence="1" type="primary">cfap161</name>
    <name evidence="1" type="ORF">SPIL2461_LOCUS13351</name>
</gene>
<evidence type="ECO:0000313" key="2">
    <source>
        <dbReference type="Proteomes" id="UP000649617"/>
    </source>
</evidence>
<dbReference type="GO" id="GO:0031514">
    <property type="term" value="C:motile cilium"/>
    <property type="evidence" value="ECO:0007669"/>
    <property type="project" value="TreeGrafter"/>
</dbReference>
<organism evidence="1 2">
    <name type="scientific">Symbiodinium pilosum</name>
    <name type="common">Dinoflagellate</name>
    <dbReference type="NCBI Taxonomy" id="2952"/>
    <lineage>
        <taxon>Eukaryota</taxon>
        <taxon>Sar</taxon>
        <taxon>Alveolata</taxon>
        <taxon>Dinophyceae</taxon>
        <taxon>Suessiales</taxon>
        <taxon>Symbiodiniaceae</taxon>
        <taxon>Symbiodinium</taxon>
    </lineage>
</organism>
<sequence length="718" mass="79456">MFTPQQLTGGPKYHHKTRIGNWSEDLELEEIKLKDYLKKKETGSLIVTAKQRQLESSLQADELSSSPDGFLHFGMKVMLVNHQSKGVLSANPYDVVTKSSAAYMITSSPVGSPCVRNVFVIERADPKDGFEDDTVHYGQNMRIKLCPFSEIKTNAYLHSEMVTGLAAAKFSRHQEVTALTAPSGETLWQALYPDTQARFEMDGEAVQAGSPLVLRHVQTGSFLASDEIPYHNLFGVEFEVHCFHYFSLGKSQNLVGEMKGEITGKVTRLQCQKDADGELMLVPVLLEAALASYRIHGVNNEQMVGDRQVAINAKGLVSVSNSAKRTTRSVHPMLHSLRSLRSPAAGCSQQSSLVHRLRKSRRKTSVDHTPLTFMHLGSHRHTRSKQIALAVFNLVERELDEHRARLDEDHADFLRPFLPVVGAWREKCVASAGKLLLLLPGFDASAGAALWDIMAAEFAVFLVKKALRLRTEDIEVSRPPKAADGADARASLSSFGSLIRQEAPCYSTMVVLQGDAFTQAWTHRFRCNVQDARLVRHFVNDFAQSFPAPTEVDFSEKAQVCYRGPQPSSLDPLQRCRLQGRGIDLKVLSDPATAADASSCTVLLLHGTRPTGAELWIRPSTMLVELRGEHRSVYPENLALLTGASHFTISLAEGDNKLLQTASRTIYALNHRTPTAGTSLDSVGSKLELEGCENFYFPADGWMEGWRDVARSLQSVET</sequence>
<dbReference type="PANTHER" id="PTHR24274:SF1">
    <property type="entry name" value="CILIA- AND FLAGELLA-ASSOCIATED PROTEIN 161"/>
    <property type="match status" value="1"/>
</dbReference>
<accession>A0A812T0F6</accession>
<dbReference type="InterPro" id="IPR055325">
    <property type="entry name" value="CF161"/>
</dbReference>
<proteinExistence type="predicted"/>
<dbReference type="EMBL" id="CAJNIZ010028947">
    <property type="protein sequence ID" value="CAE7512442.1"/>
    <property type="molecule type" value="Genomic_DNA"/>
</dbReference>
<dbReference type="GO" id="GO:0060271">
    <property type="term" value="P:cilium assembly"/>
    <property type="evidence" value="ECO:0007669"/>
    <property type="project" value="TreeGrafter"/>
</dbReference>
<reference evidence="1" key="1">
    <citation type="submission" date="2021-02" db="EMBL/GenBank/DDBJ databases">
        <authorList>
            <person name="Dougan E. K."/>
            <person name="Rhodes N."/>
            <person name="Thang M."/>
            <person name="Chan C."/>
        </authorList>
    </citation>
    <scope>NUCLEOTIDE SEQUENCE</scope>
</reference>
<dbReference type="Proteomes" id="UP000649617">
    <property type="component" value="Unassembled WGS sequence"/>
</dbReference>
<keyword evidence="2" id="KW-1185">Reference proteome</keyword>
<comment type="caution">
    <text evidence="1">The sequence shown here is derived from an EMBL/GenBank/DDBJ whole genome shotgun (WGS) entry which is preliminary data.</text>
</comment>
<dbReference type="OrthoDB" id="444540at2759"/>
<dbReference type="AlphaFoldDB" id="A0A812T0F6"/>
<dbReference type="SUPFAM" id="SSF82109">
    <property type="entry name" value="MIR domain"/>
    <property type="match status" value="1"/>
</dbReference>
<name>A0A812T0F6_SYMPI</name>
<dbReference type="InterPro" id="IPR036300">
    <property type="entry name" value="MIR_dom_sf"/>
</dbReference>
<evidence type="ECO:0000313" key="1">
    <source>
        <dbReference type="EMBL" id="CAE7512442.1"/>
    </source>
</evidence>
<dbReference type="Pfam" id="PF24569">
    <property type="entry name" value="CFAP161"/>
    <property type="match status" value="1"/>
</dbReference>
<protein>
    <submittedName>
        <fullName evidence="1">Cfap161 protein</fullName>
    </submittedName>
</protein>
<dbReference type="Gene3D" id="2.80.10.50">
    <property type="match status" value="1"/>
</dbReference>